<dbReference type="Proteomes" id="UP001497700">
    <property type="component" value="Unassembled WGS sequence"/>
</dbReference>
<organism evidence="1 2">
    <name type="scientific">Hypoxylon rubiginosum</name>
    <dbReference type="NCBI Taxonomy" id="110542"/>
    <lineage>
        <taxon>Eukaryota</taxon>
        <taxon>Fungi</taxon>
        <taxon>Dikarya</taxon>
        <taxon>Ascomycota</taxon>
        <taxon>Pezizomycotina</taxon>
        <taxon>Sordariomycetes</taxon>
        <taxon>Xylariomycetidae</taxon>
        <taxon>Xylariales</taxon>
        <taxon>Hypoxylaceae</taxon>
        <taxon>Hypoxylon</taxon>
    </lineage>
</organism>
<protein>
    <submittedName>
        <fullName evidence="1">MFS general substrate transporter</fullName>
    </submittedName>
</protein>
<gene>
    <name evidence="1" type="ORF">F4820DRAFT_456259</name>
</gene>
<sequence length="618" mass="67565">MSSKAQPVRTDSRPITLIDAEEDGWEGATERSPLVGTDAGDSMSNSDGNRKRQESWVGYEDFAGLPWWRTPSVYWLVGPYFLFTLAFGGIIVPKLNLIVDLVCRNYFSDRQILDPDFTFAPVIMGADNPQCNIPEVQKSVATFTLILSALTGALCAITAPKIGSLSDRYGRKRLMVIASCGGLVNEVITILAARFPDKVDYHWLILGAFFDGMTGSFTAGSVLGHSYVSDCAPPSKRGVHIGYLHACLFSGLAFGPLLAGYFVKWTGVLISIFYVVIGCHAFVILYFWFVIPESMSKRRQIAARQKHQTEREATVVQLRSAVPSSIESFAGPRVASFFDDNMGTWLPAVLSANPLAPLKILFPNGRTNAPLRRNLVILALIDATIMATAFGAGTVLVLYSEYMFDWGTLEASRFVSIVSMARVLILLCILPVINYLFRTLPLRRQRREGGDTNVVETNSGADNLDVWLIRFALASDMIGTVGYIFVRREELFVLSGMATAFGGLASATTQSALSKHVPQERVGSLLGAIGLLHALGRVVAPALFNGVYAGTVGTFPQAMFVLLSSLFGIMVLASFFVRPHLHMKEEGYISVPVRVSGDTENPDMLPDEEIASETLPRL</sequence>
<proteinExistence type="predicted"/>
<comment type="caution">
    <text evidence="1">The sequence shown here is derived from an EMBL/GenBank/DDBJ whole genome shotgun (WGS) entry which is preliminary data.</text>
</comment>
<evidence type="ECO:0000313" key="1">
    <source>
        <dbReference type="EMBL" id="KAI4868689.1"/>
    </source>
</evidence>
<dbReference type="EMBL" id="MU393436">
    <property type="protein sequence ID" value="KAI4868689.1"/>
    <property type="molecule type" value="Genomic_DNA"/>
</dbReference>
<evidence type="ECO:0000313" key="2">
    <source>
        <dbReference type="Proteomes" id="UP001497700"/>
    </source>
</evidence>
<keyword evidence="2" id="KW-1185">Reference proteome</keyword>
<accession>A0ACB9ZAA1</accession>
<name>A0ACB9ZAA1_9PEZI</name>
<reference evidence="1 2" key="1">
    <citation type="journal article" date="2022" name="New Phytol.">
        <title>Ecological generalism drives hyperdiversity of secondary metabolite gene clusters in xylarialean endophytes.</title>
        <authorList>
            <person name="Franco M.E.E."/>
            <person name="Wisecaver J.H."/>
            <person name="Arnold A.E."/>
            <person name="Ju Y.M."/>
            <person name="Slot J.C."/>
            <person name="Ahrendt S."/>
            <person name="Moore L.P."/>
            <person name="Eastman K.E."/>
            <person name="Scott K."/>
            <person name="Konkel Z."/>
            <person name="Mondo S.J."/>
            <person name="Kuo A."/>
            <person name="Hayes R.D."/>
            <person name="Haridas S."/>
            <person name="Andreopoulos B."/>
            <person name="Riley R."/>
            <person name="LaButti K."/>
            <person name="Pangilinan J."/>
            <person name="Lipzen A."/>
            <person name="Amirebrahimi M."/>
            <person name="Yan J."/>
            <person name="Adam C."/>
            <person name="Keymanesh K."/>
            <person name="Ng V."/>
            <person name="Louie K."/>
            <person name="Northen T."/>
            <person name="Drula E."/>
            <person name="Henrissat B."/>
            <person name="Hsieh H.M."/>
            <person name="Youens-Clark K."/>
            <person name="Lutzoni F."/>
            <person name="Miadlikowska J."/>
            <person name="Eastwood D.C."/>
            <person name="Hamelin R.C."/>
            <person name="Grigoriev I.V."/>
            <person name="U'Ren J.M."/>
        </authorList>
    </citation>
    <scope>NUCLEOTIDE SEQUENCE [LARGE SCALE GENOMIC DNA]</scope>
    <source>
        <strain evidence="1 2">CBS 119005</strain>
    </source>
</reference>